<name>A0ABC9GSQ4_9POAL</name>
<dbReference type="Pfam" id="PF12274">
    <property type="entry name" value="DUF3615"/>
    <property type="match status" value="1"/>
</dbReference>
<evidence type="ECO:0000313" key="4">
    <source>
        <dbReference type="Proteomes" id="UP001497457"/>
    </source>
</evidence>
<proteinExistence type="predicted"/>
<evidence type="ECO:0000259" key="2">
    <source>
        <dbReference type="Pfam" id="PF12274"/>
    </source>
</evidence>
<keyword evidence="4" id="KW-1185">Reference proteome</keyword>
<sequence>MNGLHDKRKAVESPLVRRAAQSKPEASRLTKRAAEGRSPPPSAGDSTVSYVLRSRQVLVLNTSKPIVPSIATPAGPGYKTEKEPKDIPSRQTQTCAQLGLEHYNSVNQGDEHELVKPVESNAFIFNGVWIHANFLAKRIDATSCDELVPKHFFAELKGDYEGLSCVSCVKMDPGVPRKLGGCGVCPRQIMHPVDGGYRNGQPFNDSATAGRCVYTF</sequence>
<protein>
    <recommendedName>
        <fullName evidence="2">DUF3615 domain-containing protein</fullName>
    </recommendedName>
</protein>
<reference evidence="3 4" key="1">
    <citation type="submission" date="2024-10" db="EMBL/GenBank/DDBJ databases">
        <authorList>
            <person name="Ryan C."/>
        </authorList>
    </citation>
    <scope>NUCLEOTIDE SEQUENCE [LARGE SCALE GENOMIC DNA]</scope>
</reference>
<evidence type="ECO:0000256" key="1">
    <source>
        <dbReference type="SAM" id="MobiDB-lite"/>
    </source>
</evidence>
<comment type="caution">
    <text evidence="3">The sequence shown here is derived from an EMBL/GenBank/DDBJ whole genome shotgun (WGS) entry which is preliminary data.</text>
</comment>
<dbReference type="AlphaFoldDB" id="A0ABC9GSQ4"/>
<feature type="region of interest" description="Disordered" evidence="1">
    <location>
        <begin position="1"/>
        <end position="47"/>
    </location>
</feature>
<accession>A0ABC9GSQ4</accession>
<feature type="compositionally biased region" description="Basic and acidic residues" evidence="1">
    <location>
        <begin position="25"/>
        <end position="35"/>
    </location>
</feature>
<dbReference type="PANTHER" id="PTHR34710">
    <property type="entry name" value="OS03G0834100 PROTEIN"/>
    <property type="match status" value="1"/>
</dbReference>
<dbReference type="InterPro" id="IPR022059">
    <property type="entry name" value="DUF3615"/>
</dbReference>
<organism evidence="3 4">
    <name type="scientific">Urochloa decumbens</name>
    <dbReference type="NCBI Taxonomy" id="240449"/>
    <lineage>
        <taxon>Eukaryota</taxon>
        <taxon>Viridiplantae</taxon>
        <taxon>Streptophyta</taxon>
        <taxon>Embryophyta</taxon>
        <taxon>Tracheophyta</taxon>
        <taxon>Spermatophyta</taxon>
        <taxon>Magnoliopsida</taxon>
        <taxon>Liliopsida</taxon>
        <taxon>Poales</taxon>
        <taxon>Poaceae</taxon>
        <taxon>PACMAD clade</taxon>
        <taxon>Panicoideae</taxon>
        <taxon>Panicodae</taxon>
        <taxon>Paniceae</taxon>
        <taxon>Melinidinae</taxon>
        <taxon>Urochloa</taxon>
    </lineage>
</organism>
<evidence type="ECO:0000313" key="3">
    <source>
        <dbReference type="EMBL" id="CAM0145068.1"/>
    </source>
</evidence>
<feature type="domain" description="DUF3615" evidence="2">
    <location>
        <begin position="97"/>
        <end position="192"/>
    </location>
</feature>
<gene>
    <name evidence="3" type="ORF">URODEC1_LOCUS118844</name>
</gene>
<dbReference type="PANTHER" id="PTHR34710:SF15">
    <property type="entry name" value="OS03G0834100 PROTEIN"/>
    <property type="match status" value="1"/>
</dbReference>
<dbReference type="Proteomes" id="UP001497457">
    <property type="component" value="Unassembled WGS sequence"/>
</dbReference>
<dbReference type="EMBL" id="CAXIPR030000132">
    <property type="protein sequence ID" value="CAM0145068.1"/>
    <property type="molecule type" value="Genomic_DNA"/>
</dbReference>